<evidence type="ECO:0000313" key="1">
    <source>
        <dbReference type="EMBL" id="PWS33441.1"/>
    </source>
</evidence>
<dbReference type="RefSeq" id="WP_109928027.1">
    <property type="nucleotide sequence ID" value="NZ_QGNY01000001.1"/>
</dbReference>
<proteinExistence type="predicted"/>
<comment type="caution">
    <text evidence="1">The sequence shown here is derived from an EMBL/GenBank/DDBJ whole genome shotgun (WGS) entry which is preliminary data.</text>
</comment>
<dbReference type="Proteomes" id="UP000245391">
    <property type="component" value="Unassembled WGS sequence"/>
</dbReference>
<keyword evidence="2" id="KW-1185">Reference proteome</keyword>
<gene>
    <name evidence="1" type="ORF">DF947_02110</name>
</gene>
<reference evidence="2" key="1">
    <citation type="submission" date="2018-05" db="EMBL/GenBank/DDBJ databases">
        <title>Pedobacter paludis sp. nov., isolated from wetland soil.</title>
        <authorList>
            <person name="Zhang Y."/>
        </authorList>
    </citation>
    <scope>NUCLEOTIDE SEQUENCE [LARGE SCALE GENOMIC DNA]</scope>
    <source>
        <strain evidence="2">R-8</strain>
    </source>
</reference>
<organism evidence="1 2">
    <name type="scientific">Pedobacter paludis</name>
    <dbReference type="NCBI Taxonomy" id="2203212"/>
    <lineage>
        <taxon>Bacteria</taxon>
        <taxon>Pseudomonadati</taxon>
        <taxon>Bacteroidota</taxon>
        <taxon>Sphingobacteriia</taxon>
        <taxon>Sphingobacteriales</taxon>
        <taxon>Sphingobacteriaceae</taxon>
        <taxon>Pedobacter</taxon>
    </lineage>
</organism>
<protein>
    <submittedName>
        <fullName evidence="1">Uncharacterized protein</fullName>
    </submittedName>
</protein>
<dbReference type="AlphaFoldDB" id="A0A317F2U3"/>
<accession>A0A317F2U3</accession>
<dbReference type="EMBL" id="QGNY01000001">
    <property type="protein sequence ID" value="PWS33441.1"/>
    <property type="molecule type" value="Genomic_DNA"/>
</dbReference>
<sequence length="64" mass="7400">MGRRKVTFKRITTLKYINLIETAYFFGAESRISDGIHKKDKVESKAARTEKLQAELFKSSFLSN</sequence>
<name>A0A317F2U3_9SPHI</name>
<evidence type="ECO:0000313" key="2">
    <source>
        <dbReference type="Proteomes" id="UP000245391"/>
    </source>
</evidence>